<feature type="domain" description="FAD-binding" evidence="4">
    <location>
        <begin position="2"/>
        <end position="329"/>
    </location>
</feature>
<dbReference type="PANTHER" id="PTHR46720">
    <property type="entry name" value="HYDROXYLASE, PUTATIVE (AFU_ORTHOLOGUE AFUA_3G01460)-RELATED"/>
    <property type="match status" value="1"/>
</dbReference>
<dbReference type="Pfam" id="PF01494">
    <property type="entry name" value="FAD_binding_3"/>
    <property type="match status" value="1"/>
</dbReference>
<dbReference type="OrthoDB" id="9766816at2"/>
<dbReference type="PANTHER" id="PTHR46720:SF3">
    <property type="entry name" value="FAD-BINDING DOMAIN-CONTAINING PROTEIN-RELATED"/>
    <property type="match status" value="1"/>
</dbReference>
<evidence type="ECO:0000313" key="6">
    <source>
        <dbReference type="Proteomes" id="UP000031167"/>
    </source>
</evidence>
<proteinExistence type="predicted"/>
<accession>A0A0B4DC69</accession>
<keyword evidence="6" id="KW-1185">Reference proteome</keyword>
<protein>
    <submittedName>
        <fullName evidence="5">Monooxygenase</fullName>
    </submittedName>
</protein>
<dbReference type="AlphaFoldDB" id="A0A0B4DC69"/>
<evidence type="ECO:0000256" key="2">
    <source>
        <dbReference type="ARBA" id="ARBA00022827"/>
    </source>
</evidence>
<evidence type="ECO:0000313" key="5">
    <source>
        <dbReference type="EMBL" id="KIC61920.1"/>
    </source>
</evidence>
<reference evidence="5 6" key="1">
    <citation type="submission" date="2014-12" db="EMBL/GenBank/DDBJ databases">
        <title>Genome sequencing of Chryseobacterium taiwanense TPW19.</title>
        <authorList>
            <person name="Tan P.W."/>
            <person name="Chan K.-G."/>
        </authorList>
    </citation>
    <scope>NUCLEOTIDE SEQUENCE [LARGE SCALE GENOMIC DNA]</scope>
    <source>
        <strain evidence="5 6">TPW19</strain>
    </source>
</reference>
<evidence type="ECO:0000259" key="4">
    <source>
        <dbReference type="Pfam" id="PF01494"/>
    </source>
</evidence>
<organism evidence="5 6">
    <name type="scientific">Chryseobacterium taiwanense</name>
    <dbReference type="NCBI Taxonomy" id="363331"/>
    <lineage>
        <taxon>Bacteria</taxon>
        <taxon>Pseudomonadati</taxon>
        <taxon>Bacteroidota</taxon>
        <taxon>Flavobacteriia</taxon>
        <taxon>Flavobacteriales</taxon>
        <taxon>Weeksellaceae</taxon>
        <taxon>Chryseobacterium group</taxon>
        <taxon>Chryseobacterium</taxon>
    </lineage>
</organism>
<dbReference type="InterPro" id="IPR002938">
    <property type="entry name" value="FAD-bd"/>
</dbReference>
<dbReference type="SUPFAM" id="SSF51905">
    <property type="entry name" value="FAD/NAD(P)-binding domain"/>
    <property type="match status" value="1"/>
</dbReference>
<sequence>MSKVAIIGAGVSGLSMANYLEKNNIDYHIYERRTPNDLKGHGFILPKEGIEHLSSIINIDDLYTKGSFLKKYLHYSQGGELISEKDLDDVFVVSRSALIEILAKGIPAEKISYETTVALNGFSHGKADITLDENTPLEADIVVASDGSRSRIRRTIFEHETMKAVLENEVVNIIENEELASQIESNFLKFHHENGGLTFGVLKLSPSKILWYCQFDISKFFINEDYTPDCIKQFMQDHFGDWNPLISSIIEGSSYENAHIWRVYELEELNPFYHENVVFIGDSAHPLIPFTSQGVTSALKDSYTLTQLLLEGNNLQETFKKYEEERKPEIEIHIKNGRALLNQFLLPLSEQPKNTLPISYK</sequence>
<keyword evidence="5" id="KW-0503">Monooxygenase</keyword>
<dbReference type="InterPro" id="IPR036188">
    <property type="entry name" value="FAD/NAD-bd_sf"/>
</dbReference>
<dbReference type="Proteomes" id="UP000031167">
    <property type="component" value="Unassembled WGS sequence"/>
</dbReference>
<evidence type="ECO:0000256" key="1">
    <source>
        <dbReference type="ARBA" id="ARBA00022630"/>
    </source>
</evidence>
<keyword evidence="2" id="KW-0274">FAD</keyword>
<dbReference type="RefSeq" id="WP_039371986.1">
    <property type="nucleotide sequence ID" value="NZ_JWTA01000015.1"/>
</dbReference>
<dbReference type="PRINTS" id="PR00420">
    <property type="entry name" value="RNGMNOXGNASE"/>
</dbReference>
<keyword evidence="3" id="KW-0560">Oxidoreductase</keyword>
<comment type="caution">
    <text evidence="5">The sequence shown here is derived from an EMBL/GenBank/DDBJ whole genome shotgun (WGS) entry which is preliminary data.</text>
</comment>
<gene>
    <name evidence="5" type="ORF">RM51_16275</name>
</gene>
<dbReference type="GO" id="GO:0004497">
    <property type="term" value="F:monooxygenase activity"/>
    <property type="evidence" value="ECO:0007669"/>
    <property type="project" value="UniProtKB-KW"/>
</dbReference>
<dbReference type="STRING" id="363331.RM51_16275"/>
<dbReference type="GO" id="GO:0071949">
    <property type="term" value="F:FAD binding"/>
    <property type="evidence" value="ECO:0007669"/>
    <property type="project" value="InterPro"/>
</dbReference>
<dbReference type="GO" id="GO:0044550">
    <property type="term" value="P:secondary metabolite biosynthetic process"/>
    <property type="evidence" value="ECO:0007669"/>
    <property type="project" value="TreeGrafter"/>
</dbReference>
<keyword evidence="1" id="KW-0285">Flavoprotein</keyword>
<evidence type="ECO:0000256" key="3">
    <source>
        <dbReference type="ARBA" id="ARBA00023002"/>
    </source>
</evidence>
<dbReference type="InterPro" id="IPR051104">
    <property type="entry name" value="FAD_monoxygenase"/>
</dbReference>
<name>A0A0B4DC69_9FLAO</name>
<dbReference type="EMBL" id="JWTA01000015">
    <property type="protein sequence ID" value="KIC61920.1"/>
    <property type="molecule type" value="Genomic_DNA"/>
</dbReference>
<dbReference type="Gene3D" id="3.50.50.60">
    <property type="entry name" value="FAD/NAD(P)-binding domain"/>
    <property type="match status" value="1"/>
</dbReference>